<keyword evidence="3" id="KW-1185">Reference proteome</keyword>
<dbReference type="PROSITE" id="PS50983">
    <property type="entry name" value="FE_B12_PBP"/>
    <property type="match status" value="1"/>
</dbReference>
<reference evidence="3" key="1">
    <citation type="submission" date="2016-10" db="EMBL/GenBank/DDBJ databases">
        <authorList>
            <person name="Varghese N."/>
            <person name="Submissions S."/>
        </authorList>
    </citation>
    <scope>NUCLEOTIDE SEQUENCE [LARGE SCALE GENOMIC DNA]</scope>
    <source>
        <strain evidence="3">DSM 23313</strain>
    </source>
</reference>
<proteinExistence type="predicted"/>
<gene>
    <name evidence="2" type="ORF">SAMN05421818_10824</name>
</gene>
<evidence type="ECO:0000313" key="3">
    <source>
        <dbReference type="Proteomes" id="UP000243588"/>
    </source>
</evidence>
<dbReference type="STRING" id="702745.SAMN05421818_10824"/>
<evidence type="ECO:0000259" key="1">
    <source>
        <dbReference type="PROSITE" id="PS50983"/>
    </source>
</evidence>
<dbReference type="Gene3D" id="3.40.50.1980">
    <property type="entry name" value="Nitrogenase molybdenum iron protein domain"/>
    <property type="match status" value="2"/>
</dbReference>
<dbReference type="GO" id="GO:0071281">
    <property type="term" value="P:cellular response to iron ion"/>
    <property type="evidence" value="ECO:0007669"/>
    <property type="project" value="TreeGrafter"/>
</dbReference>
<accession>A0A1G8DRD2</accession>
<dbReference type="InterPro" id="IPR002491">
    <property type="entry name" value="ABC_transptr_periplasmic_BD"/>
</dbReference>
<organism evidence="2 3">
    <name type="scientific">Myroides phaeus</name>
    <dbReference type="NCBI Taxonomy" id="702745"/>
    <lineage>
        <taxon>Bacteria</taxon>
        <taxon>Pseudomonadati</taxon>
        <taxon>Bacteroidota</taxon>
        <taxon>Flavobacteriia</taxon>
        <taxon>Flavobacteriales</taxon>
        <taxon>Flavobacteriaceae</taxon>
        <taxon>Myroides</taxon>
    </lineage>
</organism>
<dbReference type="Pfam" id="PF01497">
    <property type="entry name" value="Peripla_BP_2"/>
    <property type="match status" value="1"/>
</dbReference>
<protein>
    <submittedName>
        <fullName evidence="2">Iron complex transport system substrate-binding protein</fullName>
    </submittedName>
</protein>
<dbReference type="AlphaFoldDB" id="A0A1G8DRD2"/>
<dbReference type="SUPFAM" id="SSF53807">
    <property type="entry name" value="Helical backbone' metal receptor"/>
    <property type="match status" value="1"/>
</dbReference>
<feature type="domain" description="Fe/B12 periplasmic-binding" evidence="1">
    <location>
        <begin position="94"/>
        <end position="366"/>
    </location>
</feature>
<sequence length="380" mass="42772">MKNIKNFFIIAFLSIAVFSCKKKQEQETTVAATNDIEYANGLAIYTYDKFTVVKVLQPWAGADKAFTYVLYKENGLVVPDSLRKFPQVKVPIDRVITTSTTHLPSLVALGEEQTLVGFPGLDYISSQPIRDLINAGSVKELGQNEQMNTELALDLEPSAIVAFAMDDNNAALHTIQQSGIPVIYNGDWVEQTPLGKAEWIKLFGALYGKEAEAKLFFDNVTKNYNKVLELVKDVTEYPTVMSGAMYQDVWYLPQGQSWVAMYFKDAKADYLWKDSEGTGSLSLSFEAVFDKAAKAKYWVNPAQFETLAAMQQANPHYAQFDAFKSKNVFSFAPKKGEKGGSIFYEYGPNRPDLILKDLVYIFHPEVLGDEYKPTFYEQLK</sequence>
<dbReference type="PANTHER" id="PTHR30535">
    <property type="entry name" value="VITAMIN B12-BINDING PROTEIN"/>
    <property type="match status" value="1"/>
</dbReference>
<dbReference type="PANTHER" id="PTHR30535:SF34">
    <property type="entry name" value="MOLYBDATE-BINDING PROTEIN MOLA"/>
    <property type="match status" value="1"/>
</dbReference>
<evidence type="ECO:0000313" key="2">
    <source>
        <dbReference type="EMBL" id="SDH60254.1"/>
    </source>
</evidence>
<dbReference type="Proteomes" id="UP000243588">
    <property type="component" value="Unassembled WGS sequence"/>
</dbReference>
<dbReference type="InterPro" id="IPR050902">
    <property type="entry name" value="ABC_Transporter_SBP"/>
</dbReference>
<dbReference type="EMBL" id="FNDQ01000008">
    <property type="protein sequence ID" value="SDH60254.1"/>
    <property type="molecule type" value="Genomic_DNA"/>
</dbReference>
<dbReference type="PROSITE" id="PS51257">
    <property type="entry name" value="PROKAR_LIPOPROTEIN"/>
    <property type="match status" value="1"/>
</dbReference>
<dbReference type="RefSeq" id="WP_090407435.1">
    <property type="nucleotide sequence ID" value="NZ_FNDQ01000008.1"/>
</dbReference>
<name>A0A1G8DRD2_9FLAO</name>